<evidence type="ECO:0000256" key="3">
    <source>
        <dbReference type="ARBA" id="ARBA00022917"/>
    </source>
</evidence>
<dbReference type="SUPFAM" id="SSF50465">
    <property type="entry name" value="EF-Tu/eEF-1alpha/eIF2-gamma C-terminal domain"/>
    <property type="match status" value="1"/>
</dbReference>
<evidence type="ECO:0000313" key="7">
    <source>
        <dbReference type="Proteomes" id="UP000269945"/>
    </source>
</evidence>
<dbReference type="PANTHER" id="PTHR44830">
    <property type="entry name" value="ELONGATION FACTOR 1 ALPHA"/>
    <property type="match status" value="1"/>
</dbReference>
<dbReference type="Gene3D" id="2.40.30.10">
    <property type="entry name" value="Translation factors"/>
    <property type="match status" value="2"/>
</dbReference>
<dbReference type="Proteomes" id="UP000269945">
    <property type="component" value="Unassembled WGS sequence"/>
</dbReference>
<dbReference type="GO" id="GO:0003746">
    <property type="term" value="F:translation elongation factor activity"/>
    <property type="evidence" value="ECO:0007669"/>
    <property type="project" value="UniProtKB-KW"/>
</dbReference>
<keyword evidence="2" id="KW-0251">Elongation factor</keyword>
<proteinExistence type="predicted"/>
<dbReference type="SUPFAM" id="SSF50447">
    <property type="entry name" value="Translation proteins"/>
    <property type="match status" value="1"/>
</dbReference>
<dbReference type="AlphaFoldDB" id="A0A9X9LKP9"/>
<dbReference type="EMBL" id="CYRY02006288">
    <property type="protein sequence ID" value="VCW70741.1"/>
    <property type="molecule type" value="Genomic_DNA"/>
</dbReference>
<dbReference type="InterPro" id="IPR009001">
    <property type="entry name" value="Transl_elong_EF1A/Init_IF2_C"/>
</dbReference>
<evidence type="ECO:0000256" key="2">
    <source>
        <dbReference type="ARBA" id="ARBA00022768"/>
    </source>
</evidence>
<keyword evidence="1" id="KW-0547">Nucleotide-binding</keyword>
<evidence type="ECO:0000256" key="1">
    <source>
        <dbReference type="ARBA" id="ARBA00022741"/>
    </source>
</evidence>
<evidence type="ECO:0000259" key="5">
    <source>
        <dbReference type="Pfam" id="PF03143"/>
    </source>
</evidence>
<protein>
    <recommendedName>
        <fullName evidence="5">Translation elongation factor EFTu/EF1A C-terminal domain-containing protein</fullName>
    </recommendedName>
</protein>
<dbReference type="Pfam" id="PF03143">
    <property type="entry name" value="GTP_EFTU_D3"/>
    <property type="match status" value="1"/>
</dbReference>
<comment type="caution">
    <text evidence="6">The sequence shown here is derived from an EMBL/GenBank/DDBJ whole genome shotgun (WGS) entry which is preliminary data.</text>
</comment>
<feature type="domain" description="Translation elongation factor EFTu/EF1A C-terminal" evidence="5">
    <location>
        <begin position="58"/>
        <end position="95"/>
    </location>
</feature>
<organism evidence="6 7">
    <name type="scientific">Gulo gulo</name>
    <name type="common">Wolverine</name>
    <name type="synonym">Gluton</name>
    <dbReference type="NCBI Taxonomy" id="48420"/>
    <lineage>
        <taxon>Eukaryota</taxon>
        <taxon>Metazoa</taxon>
        <taxon>Chordata</taxon>
        <taxon>Craniata</taxon>
        <taxon>Vertebrata</taxon>
        <taxon>Euteleostomi</taxon>
        <taxon>Mammalia</taxon>
        <taxon>Eutheria</taxon>
        <taxon>Laurasiatheria</taxon>
        <taxon>Carnivora</taxon>
        <taxon>Caniformia</taxon>
        <taxon>Musteloidea</taxon>
        <taxon>Mustelidae</taxon>
        <taxon>Guloninae</taxon>
        <taxon>Gulo</taxon>
    </lineage>
</organism>
<evidence type="ECO:0000313" key="6">
    <source>
        <dbReference type="EMBL" id="VCW70741.1"/>
    </source>
</evidence>
<dbReference type="PANTHER" id="PTHR44830:SF1">
    <property type="entry name" value="TR-TYPE G DOMAIN-CONTAINING PROTEIN"/>
    <property type="match status" value="1"/>
</dbReference>
<accession>A0A9X9LKP9</accession>
<sequence length="107" mass="11762">MMVTFAPMLKLKSVQMHNEALSEAFPGDSVGFNVNNIPVKDVHCCNVAGDSKSNPAIEAAGFMAQGIILNHSGQIYAGYAPVLDCHTVHIACKFFFFNFFKVFYLLI</sequence>
<reference evidence="6 7" key="1">
    <citation type="submission" date="2018-10" db="EMBL/GenBank/DDBJ databases">
        <authorList>
            <person name="Ekblom R."/>
            <person name="Jareborg N."/>
        </authorList>
    </citation>
    <scope>NUCLEOTIDE SEQUENCE [LARGE SCALE GENOMIC DNA]</scope>
    <source>
        <tissue evidence="6">Muscle</tissue>
    </source>
</reference>
<dbReference type="InterPro" id="IPR004160">
    <property type="entry name" value="Transl_elong_EFTu/EF1A_C"/>
</dbReference>
<dbReference type="InterPro" id="IPR009000">
    <property type="entry name" value="Transl_B-barrel_sf"/>
</dbReference>
<keyword evidence="4" id="KW-0342">GTP-binding</keyword>
<name>A0A9X9LKP9_GULGU</name>
<keyword evidence="7" id="KW-1185">Reference proteome</keyword>
<dbReference type="GO" id="GO:0005525">
    <property type="term" value="F:GTP binding"/>
    <property type="evidence" value="ECO:0007669"/>
    <property type="project" value="UniProtKB-KW"/>
</dbReference>
<gene>
    <name evidence="6" type="ORF">BN2614_LOCUS1</name>
</gene>
<evidence type="ECO:0000256" key="4">
    <source>
        <dbReference type="ARBA" id="ARBA00023134"/>
    </source>
</evidence>
<keyword evidence="3" id="KW-0648">Protein biosynthesis</keyword>